<dbReference type="HOGENOM" id="CLU_032075_3_2_1"/>
<dbReference type="Gene3D" id="3.40.50.11660">
    <property type="entry name" value="Glycosyl transferase family 10, C-terminal domain"/>
    <property type="match status" value="1"/>
</dbReference>
<dbReference type="InParanoid" id="E9HXJ2"/>
<keyword evidence="7" id="KW-0735">Signal-anchor</keyword>
<evidence type="ECO:0000313" key="15">
    <source>
        <dbReference type="EMBL" id="EFX63532.1"/>
    </source>
</evidence>
<evidence type="ECO:0000256" key="6">
    <source>
        <dbReference type="ARBA" id="ARBA00022692"/>
    </source>
</evidence>
<dbReference type="PANTHER" id="PTHR48438">
    <property type="entry name" value="ALPHA-(1,3)-FUCOSYLTRANSFERASE C-RELATED"/>
    <property type="match status" value="1"/>
</dbReference>
<keyword evidence="16" id="KW-1185">Reference proteome</keyword>
<protein>
    <recommendedName>
        <fullName evidence="12">Fucosyltransferase</fullName>
        <ecNumber evidence="12">2.4.1.-</ecNumber>
    </recommendedName>
</protein>
<evidence type="ECO:0000256" key="3">
    <source>
        <dbReference type="ARBA" id="ARBA00008919"/>
    </source>
</evidence>
<evidence type="ECO:0000256" key="11">
    <source>
        <dbReference type="ARBA" id="ARBA00023180"/>
    </source>
</evidence>
<keyword evidence="9 12" id="KW-0333">Golgi apparatus</keyword>
<dbReference type="EMBL" id="GL733045">
    <property type="protein sequence ID" value="EFX63532.1"/>
    <property type="molecule type" value="Genomic_DNA"/>
</dbReference>
<dbReference type="AlphaFoldDB" id="E9HXJ2"/>
<evidence type="ECO:0000256" key="4">
    <source>
        <dbReference type="ARBA" id="ARBA00022676"/>
    </source>
</evidence>
<evidence type="ECO:0000256" key="1">
    <source>
        <dbReference type="ARBA" id="ARBA00004447"/>
    </source>
</evidence>
<evidence type="ECO:0000256" key="10">
    <source>
        <dbReference type="ARBA" id="ARBA00023136"/>
    </source>
</evidence>
<dbReference type="InterPro" id="IPR055270">
    <property type="entry name" value="Glyco_tran_10_C"/>
</dbReference>
<dbReference type="KEGG" id="dpx:DAPPUDRAFT_67044"/>
<dbReference type="Proteomes" id="UP000000305">
    <property type="component" value="Unassembled WGS sequence"/>
</dbReference>
<comment type="similarity">
    <text evidence="3 12">Belongs to the glycosyltransferase 10 family.</text>
</comment>
<keyword evidence="4 12" id="KW-0328">Glycosyltransferase</keyword>
<feature type="domain" description="Fucosyltransferase C-terminal" evidence="13">
    <location>
        <begin position="226"/>
        <end position="376"/>
    </location>
</feature>
<gene>
    <name evidence="15" type="ORF">DAPPUDRAFT_67044</name>
</gene>
<evidence type="ECO:0000259" key="13">
    <source>
        <dbReference type="Pfam" id="PF00852"/>
    </source>
</evidence>
<dbReference type="GO" id="GO:0032580">
    <property type="term" value="C:Golgi cisterna membrane"/>
    <property type="evidence" value="ECO:0007669"/>
    <property type="project" value="UniProtKB-SubCell"/>
</dbReference>
<feature type="domain" description="Fucosyltransferase N-terminal" evidence="14">
    <location>
        <begin position="66"/>
        <end position="187"/>
    </location>
</feature>
<dbReference type="SUPFAM" id="SSF53756">
    <property type="entry name" value="UDP-Glycosyltransferase/glycogen phosphorylase"/>
    <property type="match status" value="1"/>
</dbReference>
<keyword evidence="10" id="KW-0472">Membrane</keyword>
<reference evidence="15 16" key="1">
    <citation type="journal article" date="2011" name="Science">
        <title>The ecoresponsive genome of Daphnia pulex.</title>
        <authorList>
            <person name="Colbourne J.K."/>
            <person name="Pfrender M.E."/>
            <person name="Gilbert D."/>
            <person name="Thomas W.K."/>
            <person name="Tucker A."/>
            <person name="Oakley T.H."/>
            <person name="Tokishita S."/>
            <person name="Aerts A."/>
            <person name="Arnold G.J."/>
            <person name="Basu M.K."/>
            <person name="Bauer D.J."/>
            <person name="Caceres C.E."/>
            <person name="Carmel L."/>
            <person name="Casola C."/>
            <person name="Choi J.H."/>
            <person name="Detter J.C."/>
            <person name="Dong Q."/>
            <person name="Dusheyko S."/>
            <person name="Eads B.D."/>
            <person name="Frohlich T."/>
            <person name="Geiler-Samerotte K.A."/>
            <person name="Gerlach D."/>
            <person name="Hatcher P."/>
            <person name="Jogdeo S."/>
            <person name="Krijgsveld J."/>
            <person name="Kriventseva E.V."/>
            <person name="Kultz D."/>
            <person name="Laforsch C."/>
            <person name="Lindquist E."/>
            <person name="Lopez J."/>
            <person name="Manak J.R."/>
            <person name="Muller J."/>
            <person name="Pangilinan J."/>
            <person name="Patwardhan R.P."/>
            <person name="Pitluck S."/>
            <person name="Pritham E.J."/>
            <person name="Rechtsteiner A."/>
            <person name="Rho M."/>
            <person name="Rogozin I.B."/>
            <person name="Sakarya O."/>
            <person name="Salamov A."/>
            <person name="Schaack S."/>
            <person name="Shapiro H."/>
            <person name="Shiga Y."/>
            <person name="Skalitzky C."/>
            <person name="Smith Z."/>
            <person name="Souvorov A."/>
            <person name="Sung W."/>
            <person name="Tang Z."/>
            <person name="Tsuchiya D."/>
            <person name="Tu H."/>
            <person name="Vos H."/>
            <person name="Wang M."/>
            <person name="Wolf Y.I."/>
            <person name="Yamagata H."/>
            <person name="Yamada T."/>
            <person name="Ye Y."/>
            <person name="Shaw J.R."/>
            <person name="Andrews J."/>
            <person name="Crease T.J."/>
            <person name="Tang H."/>
            <person name="Lucas S.M."/>
            <person name="Robertson H.M."/>
            <person name="Bork P."/>
            <person name="Koonin E.V."/>
            <person name="Zdobnov E.M."/>
            <person name="Grigoriev I.V."/>
            <person name="Lynch M."/>
            <person name="Boore J.L."/>
        </authorList>
    </citation>
    <scope>NUCLEOTIDE SEQUENCE [LARGE SCALE GENOMIC DNA]</scope>
</reference>
<dbReference type="InterPro" id="IPR038577">
    <property type="entry name" value="GT10-like_C_sf"/>
</dbReference>
<evidence type="ECO:0000259" key="14">
    <source>
        <dbReference type="Pfam" id="PF17039"/>
    </source>
</evidence>
<evidence type="ECO:0000256" key="2">
    <source>
        <dbReference type="ARBA" id="ARBA00004922"/>
    </source>
</evidence>
<feature type="non-terminal residue" evidence="15">
    <location>
        <position position="376"/>
    </location>
</feature>
<dbReference type="STRING" id="6669.E9HXJ2"/>
<evidence type="ECO:0000256" key="5">
    <source>
        <dbReference type="ARBA" id="ARBA00022679"/>
    </source>
</evidence>
<dbReference type="InterPro" id="IPR031481">
    <property type="entry name" value="Glyco_tran_10_N"/>
</dbReference>
<dbReference type="FunFam" id="3.40.50.11660:FF:000009">
    <property type="entry name" value="Uncharacterized protein"/>
    <property type="match status" value="1"/>
</dbReference>
<sequence>MAANIKKCCKLTAAAFIVSTFFLLCADRLARPDSNPHRPVELFQQPNHQCIDLVENNSTTVQGRIKTILLWNAPQRPEVVIFGTGHDAFVQHGCPVSDCELVNSPYQYPERSVDSYDAIVFNINDQFGVGSRRPYADGNQRPATQRYVFLTQEPPPALVDQNLAQYRNYFNWTMTYRMDSDVRFLYGRIRPKPSAPKTMEETEVRMKESTRQLMLNKRKITRRKKKEKKLVAAMISHCTTDGQREQYVKQLKKHVKVDVFGWCDDDGLGSGLRCDTHELLTSTPECYNMLDSNYKFYLSFENAICQDYVTEKFFHIMSLRDIVPVVYGGADYAQLAPGHSYIDALQFEPKQLAAYLEMLAANETLYNEYLWWKDDY</sequence>
<dbReference type="OMA" id="SPYQYPE"/>
<dbReference type="PANTHER" id="PTHR48438:SF1">
    <property type="entry name" value="ALPHA-(1,3)-FUCOSYLTRANSFERASE C-RELATED"/>
    <property type="match status" value="1"/>
</dbReference>
<dbReference type="GO" id="GO:0008417">
    <property type="term" value="F:fucosyltransferase activity"/>
    <property type="evidence" value="ECO:0007669"/>
    <property type="project" value="InterPro"/>
</dbReference>
<proteinExistence type="inferred from homology"/>
<dbReference type="eggNOG" id="KOG2619">
    <property type="taxonomic scope" value="Eukaryota"/>
</dbReference>
<dbReference type="Pfam" id="PF00852">
    <property type="entry name" value="Glyco_transf_10"/>
    <property type="match status" value="1"/>
</dbReference>
<keyword evidence="11" id="KW-0325">Glycoprotein</keyword>
<name>E9HXJ2_DAPPU</name>
<dbReference type="PhylomeDB" id="E9HXJ2"/>
<comment type="subcellular location">
    <subcellularLocation>
        <location evidence="1 12">Golgi apparatus</location>
        <location evidence="1 12">Golgi stack membrane</location>
        <topology evidence="1 12">Single-pass type II membrane protein</topology>
    </subcellularLocation>
</comment>
<evidence type="ECO:0000256" key="7">
    <source>
        <dbReference type="ARBA" id="ARBA00022968"/>
    </source>
</evidence>
<evidence type="ECO:0000256" key="9">
    <source>
        <dbReference type="ARBA" id="ARBA00023034"/>
    </source>
</evidence>
<dbReference type="Pfam" id="PF17039">
    <property type="entry name" value="Glyco_tran_10_N"/>
    <property type="match status" value="1"/>
</dbReference>
<keyword evidence="6 12" id="KW-0812">Transmembrane</keyword>
<comment type="pathway">
    <text evidence="2">Protein modification; protein glycosylation.</text>
</comment>
<evidence type="ECO:0000256" key="12">
    <source>
        <dbReference type="RuleBase" id="RU003832"/>
    </source>
</evidence>
<evidence type="ECO:0000313" key="16">
    <source>
        <dbReference type="Proteomes" id="UP000000305"/>
    </source>
</evidence>
<keyword evidence="8" id="KW-1133">Transmembrane helix</keyword>
<dbReference type="EC" id="2.4.1.-" evidence="12"/>
<evidence type="ECO:0000256" key="8">
    <source>
        <dbReference type="ARBA" id="ARBA00022989"/>
    </source>
</evidence>
<keyword evidence="5 12" id="KW-0808">Transferase</keyword>
<organism evidence="15 16">
    <name type="scientific">Daphnia pulex</name>
    <name type="common">Water flea</name>
    <dbReference type="NCBI Taxonomy" id="6669"/>
    <lineage>
        <taxon>Eukaryota</taxon>
        <taxon>Metazoa</taxon>
        <taxon>Ecdysozoa</taxon>
        <taxon>Arthropoda</taxon>
        <taxon>Crustacea</taxon>
        <taxon>Branchiopoda</taxon>
        <taxon>Diplostraca</taxon>
        <taxon>Cladocera</taxon>
        <taxon>Anomopoda</taxon>
        <taxon>Daphniidae</taxon>
        <taxon>Daphnia</taxon>
    </lineage>
</organism>
<accession>E9HXJ2</accession>
<dbReference type="UniPathway" id="UPA00378"/>
<dbReference type="InterPro" id="IPR001503">
    <property type="entry name" value="Glyco_trans_10"/>
</dbReference>
<dbReference type="OrthoDB" id="427096at2759"/>